<keyword evidence="1" id="KW-0732">Signal</keyword>
<evidence type="ECO:0000313" key="2">
    <source>
        <dbReference type="EMBL" id="EFA00227.1"/>
    </source>
</evidence>
<sequence>MNYINILATCLLLQVTFITGSQFLPSVQAPVAFRQFFPPSVFPYASSVATGILPAPGVLAPTVYSAPLVPNVGPAVAPVVPRAVVPPPFAGYAGPLLPAPAGLQARSIHAVAPAAVPAVAPAAYPEVAPAVAPVAFAR</sequence>
<accession>D6WG12</accession>
<keyword evidence="3" id="KW-1185">Reference proteome</keyword>
<evidence type="ECO:0000256" key="1">
    <source>
        <dbReference type="SAM" id="SignalP"/>
    </source>
</evidence>
<reference evidence="2 3" key="2">
    <citation type="journal article" date="2010" name="Nucleic Acids Res.">
        <title>BeetleBase in 2010: revisions to provide comprehensive genomic information for Tribolium castaneum.</title>
        <authorList>
            <person name="Kim H.S."/>
            <person name="Murphy T."/>
            <person name="Xia J."/>
            <person name="Caragea D."/>
            <person name="Park Y."/>
            <person name="Beeman R.W."/>
            <person name="Lorenzen M.D."/>
            <person name="Butcher S."/>
            <person name="Manak J.R."/>
            <person name="Brown S.J."/>
        </authorList>
    </citation>
    <scope>GENOME REANNOTATION</scope>
    <source>
        <strain evidence="2 3">Georgia GA2</strain>
    </source>
</reference>
<evidence type="ECO:0000313" key="3">
    <source>
        <dbReference type="Proteomes" id="UP000007266"/>
    </source>
</evidence>
<organism evidence="2 3">
    <name type="scientific">Tribolium castaneum</name>
    <name type="common">Red flour beetle</name>
    <dbReference type="NCBI Taxonomy" id="7070"/>
    <lineage>
        <taxon>Eukaryota</taxon>
        <taxon>Metazoa</taxon>
        <taxon>Ecdysozoa</taxon>
        <taxon>Arthropoda</taxon>
        <taxon>Hexapoda</taxon>
        <taxon>Insecta</taxon>
        <taxon>Pterygota</taxon>
        <taxon>Neoptera</taxon>
        <taxon>Endopterygota</taxon>
        <taxon>Coleoptera</taxon>
        <taxon>Polyphaga</taxon>
        <taxon>Cucujiformia</taxon>
        <taxon>Tenebrionidae</taxon>
        <taxon>Tenebrionidae incertae sedis</taxon>
        <taxon>Tribolium</taxon>
    </lineage>
</organism>
<feature type="chain" id="PRO_5003089373" evidence="1">
    <location>
        <begin position="21"/>
        <end position="138"/>
    </location>
</feature>
<name>D6WG12_TRICA</name>
<dbReference type="Proteomes" id="UP000007266">
    <property type="component" value="Linkage group 3"/>
</dbReference>
<proteinExistence type="predicted"/>
<dbReference type="AlphaFoldDB" id="D6WG12"/>
<dbReference type="InParanoid" id="D6WG12"/>
<dbReference type="PhylomeDB" id="D6WG12"/>
<reference evidence="2 3" key="1">
    <citation type="journal article" date="2008" name="Nature">
        <title>The genome of the model beetle and pest Tribolium castaneum.</title>
        <authorList>
            <consortium name="Tribolium Genome Sequencing Consortium"/>
            <person name="Richards S."/>
            <person name="Gibbs R.A."/>
            <person name="Weinstock G.M."/>
            <person name="Brown S.J."/>
            <person name="Denell R."/>
            <person name="Beeman R.W."/>
            <person name="Gibbs R."/>
            <person name="Beeman R.W."/>
            <person name="Brown S.J."/>
            <person name="Bucher G."/>
            <person name="Friedrich M."/>
            <person name="Grimmelikhuijzen C.J."/>
            <person name="Klingler M."/>
            <person name="Lorenzen M."/>
            <person name="Richards S."/>
            <person name="Roth S."/>
            <person name="Schroder R."/>
            <person name="Tautz D."/>
            <person name="Zdobnov E.M."/>
            <person name="Muzny D."/>
            <person name="Gibbs R.A."/>
            <person name="Weinstock G.M."/>
            <person name="Attaway T."/>
            <person name="Bell S."/>
            <person name="Buhay C.J."/>
            <person name="Chandrabose M.N."/>
            <person name="Chavez D."/>
            <person name="Clerk-Blankenburg K.P."/>
            <person name="Cree A."/>
            <person name="Dao M."/>
            <person name="Davis C."/>
            <person name="Chacko J."/>
            <person name="Dinh H."/>
            <person name="Dugan-Rocha S."/>
            <person name="Fowler G."/>
            <person name="Garner T.T."/>
            <person name="Garnes J."/>
            <person name="Gnirke A."/>
            <person name="Hawes A."/>
            <person name="Hernandez J."/>
            <person name="Hines S."/>
            <person name="Holder M."/>
            <person name="Hume J."/>
            <person name="Jhangiani S.N."/>
            <person name="Joshi V."/>
            <person name="Khan Z.M."/>
            <person name="Jackson L."/>
            <person name="Kovar C."/>
            <person name="Kowis A."/>
            <person name="Lee S."/>
            <person name="Lewis L.R."/>
            <person name="Margolis J."/>
            <person name="Morgan M."/>
            <person name="Nazareth L.V."/>
            <person name="Nguyen N."/>
            <person name="Okwuonu G."/>
            <person name="Parker D."/>
            <person name="Richards S."/>
            <person name="Ruiz S.J."/>
            <person name="Santibanez J."/>
            <person name="Savard J."/>
            <person name="Scherer S.E."/>
            <person name="Schneider B."/>
            <person name="Sodergren E."/>
            <person name="Tautz D."/>
            <person name="Vattahil S."/>
            <person name="Villasana D."/>
            <person name="White C.S."/>
            <person name="Wright R."/>
            <person name="Park Y."/>
            <person name="Beeman R.W."/>
            <person name="Lord J."/>
            <person name="Oppert B."/>
            <person name="Lorenzen M."/>
            <person name="Brown S."/>
            <person name="Wang L."/>
            <person name="Savard J."/>
            <person name="Tautz D."/>
            <person name="Richards S."/>
            <person name="Weinstock G."/>
            <person name="Gibbs R.A."/>
            <person name="Liu Y."/>
            <person name="Worley K."/>
            <person name="Weinstock G."/>
            <person name="Elsik C.G."/>
            <person name="Reese J.T."/>
            <person name="Elhaik E."/>
            <person name="Landan G."/>
            <person name="Graur D."/>
            <person name="Arensburger P."/>
            <person name="Atkinson P."/>
            <person name="Beeman R.W."/>
            <person name="Beidler J."/>
            <person name="Brown S.J."/>
            <person name="Demuth J.P."/>
            <person name="Drury D.W."/>
            <person name="Du Y.Z."/>
            <person name="Fujiwara H."/>
            <person name="Lorenzen M."/>
            <person name="Maselli V."/>
            <person name="Osanai M."/>
            <person name="Park Y."/>
            <person name="Robertson H.M."/>
            <person name="Tu Z."/>
            <person name="Wang J.J."/>
            <person name="Wang S."/>
            <person name="Richards S."/>
            <person name="Song H."/>
            <person name="Zhang L."/>
            <person name="Sodergren E."/>
            <person name="Werner D."/>
            <person name="Stanke M."/>
            <person name="Morgenstern B."/>
            <person name="Solovyev V."/>
            <person name="Kosarev P."/>
            <person name="Brown G."/>
            <person name="Chen H.C."/>
            <person name="Ermolaeva O."/>
            <person name="Hlavina W."/>
            <person name="Kapustin Y."/>
            <person name="Kiryutin B."/>
            <person name="Kitts P."/>
            <person name="Maglott D."/>
            <person name="Pruitt K."/>
            <person name="Sapojnikov V."/>
            <person name="Souvorov A."/>
            <person name="Mackey A.J."/>
            <person name="Waterhouse R.M."/>
            <person name="Wyder S."/>
            <person name="Zdobnov E.M."/>
            <person name="Zdobnov E.M."/>
            <person name="Wyder S."/>
            <person name="Kriventseva E.V."/>
            <person name="Kadowaki T."/>
            <person name="Bork P."/>
            <person name="Aranda M."/>
            <person name="Bao R."/>
            <person name="Beermann A."/>
            <person name="Berns N."/>
            <person name="Bolognesi R."/>
            <person name="Bonneton F."/>
            <person name="Bopp D."/>
            <person name="Brown S.J."/>
            <person name="Bucher G."/>
            <person name="Butts T."/>
            <person name="Chaumot A."/>
            <person name="Denell R.E."/>
            <person name="Ferrier D.E."/>
            <person name="Friedrich M."/>
            <person name="Gordon C.M."/>
            <person name="Jindra M."/>
            <person name="Klingler M."/>
            <person name="Lan Q."/>
            <person name="Lattorff H.M."/>
            <person name="Laudet V."/>
            <person name="von Levetsow C."/>
            <person name="Liu Z."/>
            <person name="Lutz R."/>
            <person name="Lynch J.A."/>
            <person name="da Fonseca R.N."/>
            <person name="Posnien N."/>
            <person name="Reuter R."/>
            <person name="Roth S."/>
            <person name="Savard J."/>
            <person name="Schinko J.B."/>
            <person name="Schmitt C."/>
            <person name="Schoppmeier M."/>
            <person name="Schroder R."/>
            <person name="Shippy T.D."/>
            <person name="Simonnet F."/>
            <person name="Marques-Souza H."/>
            <person name="Tautz D."/>
            <person name="Tomoyasu Y."/>
            <person name="Trauner J."/>
            <person name="Van der Zee M."/>
            <person name="Vervoort M."/>
            <person name="Wittkopp N."/>
            <person name="Wimmer E.A."/>
            <person name="Yang X."/>
            <person name="Jones A.K."/>
            <person name="Sattelle D.B."/>
            <person name="Ebert P.R."/>
            <person name="Nelson D."/>
            <person name="Scott J.G."/>
            <person name="Beeman R.W."/>
            <person name="Muthukrishnan S."/>
            <person name="Kramer K.J."/>
            <person name="Arakane Y."/>
            <person name="Beeman R.W."/>
            <person name="Zhu Q."/>
            <person name="Hogenkamp D."/>
            <person name="Dixit R."/>
            <person name="Oppert B."/>
            <person name="Jiang H."/>
            <person name="Zou Z."/>
            <person name="Marshall J."/>
            <person name="Elpidina E."/>
            <person name="Vinokurov K."/>
            <person name="Oppert C."/>
            <person name="Zou Z."/>
            <person name="Evans J."/>
            <person name="Lu Z."/>
            <person name="Zhao P."/>
            <person name="Sumathipala N."/>
            <person name="Altincicek B."/>
            <person name="Vilcinskas A."/>
            <person name="Williams M."/>
            <person name="Hultmark D."/>
            <person name="Hetru C."/>
            <person name="Jiang H."/>
            <person name="Grimmelikhuijzen C.J."/>
            <person name="Hauser F."/>
            <person name="Cazzamali G."/>
            <person name="Williamson M."/>
            <person name="Park Y."/>
            <person name="Li B."/>
            <person name="Tanaka Y."/>
            <person name="Predel R."/>
            <person name="Neupert S."/>
            <person name="Schachtner J."/>
            <person name="Verleyen P."/>
            <person name="Raible F."/>
            <person name="Bork P."/>
            <person name="Friedrich M."/>
            <person name="Walden K.K."/>
            <person name="Robertson H.M."/>
            <person name="Angeli S."/>
            <person name="Foret S."/>
            <person name="Bucher G."/>
            <person name="Schuetz S."/>
            <person name="Maleszka R."/>
            <person name="Wimmer E.A."/>
            <person name="Beeman R.W."/>
            <person name="Lorenzen M."/>
            <person name="Tomoyasu Y."/>
            <person name="Miller S.C."/>
            <person name="Grossmann D."/>
            <person name="Bucher G."/>
        </authorList>
    </citation>
    <scope>NUCLEOTIDE SEQUENCE [LARGE SCALE GENOMIC DNA]</scope>
    <source>
        <strain evidence="2 3">Georgia GA2</strain>
    </source>
</reference>
<feature type="signal peptide" evidence="1">
    <location>
        <begin position="1"/>
        <end position="20"/>
    </location>
</feature>
<gene>
    <name evidence="2" type="primary">AUGUSTUS-3.0.2_03054</name>
    <name evidence="2" type="ORF">TcasGA2_TC003054</name>
</gene>
<dbReference type="OrthoDB" id="10439507at2759"/>
<dbReference type="HOGENOM" id="CLU_1857863_0_0_1"/>
<protein>
    <submittedName>
        <fullName evidence="2">Uncharacterized protein</fullName>
    </submittedName>
</protein>
<dbReference type="KEGG" id="tca:103313758"/>
<dbReference type="EMBL" id="KQ971319">
    <property type="protein sequence ID" value="EFA00227.1"/>
    <property type="molecule type" value="Genomic_DNA"/>
</dbReference>